<protein>
    <submittedName>
        <fullName evidence="1">Uncharacterized protein</fullName>
    </submittedName>
</protein>
<dbReference type="Proteomes" id="UP000024635">
    <property type="component" value="Unassembled WGS sequence"/>
</dbReference>
<name>A0A016U020_9BILA</name>
<keyword evidence="2" id="KW-1185">Reference proteome</keyword>
<evidence type="ECO:0000313" key="2">
    <source>
        <dbReference type="Proteomes" id="UP000024635"/>
    </source>
</evidence>
<dbReference type="AlphaFoldDB" id="A0A016U020"/>
<evidence type="ECO:0000313" key="1">
    <source>
        <dbReference type="EMBL" id="EYC08644.1"/>
    </source>
</evidence>
<accession>A0A016U020</accession>
<comment type="caution">
    <text evidence="1">The sequence shown here is derived from an EMBL/GenBank/DDBJ whole genome shotgun (WGS) entry which is preliminary data.</text>
</comment>
<sequence length="122" mass="13714">MTIPARYINRHKSDESPVLEGVEVAKIWSPEVDRSKLCWLPATAATVANVSLRVRSIRSTASHVNSDNMCIPLESACRVDAESAITTSTKMRWSSAFKWKHNRRMNNDNARQPLHPAGFHLS</sequence>
<proteinExistence type="predicted"/>
<dbReference type="EMBL" id="JARK01001401">
    <property type="protein sequence ID" value="EYC08644.1"/>
    <property type="molecule type" value="Genomic_DNA"/>
</dbReference>
<organism evidence="1 2">
    <name type="scientific">Ancylostoma ceylanicum</name>
    <dbReference type="NCBI Taxonomy" id="53326"/>
    <lineage>
        <taxon>Eukaryota</taxon>
        <taxon>Metazoa</taxon>
        <taxon>Ecdysozoa</taxon>
        <taxon>Nematoda</taxon>
        <taxon>Chromadorea</taxon>
        <taxon>Rhabditida</taxon>
        <taxon>Rhabditina</taxon>
        <taxon>Rhabditomorpha</taxon>
        <taxon>Strongyloidea</taxon>
        <taxon>Ancylostomatidae</taxon>
        <taxon>Ancylostomatinae</taxon>
        <taxon>Ancylostoma</taxon>
    </lineage>
</organism>
<gene>
    <name evidence="1" type="primary">Acey_s0065.g3663</name>
    <name evidence="1" type="ORF">Y032_0065g3663</name>
</gene>
<reference evidence="2" key="1">
    <citation type="journal article" date="2015" name="Nat. Genet.">
        <title>The genome and transcriptome of the zoonotic hookworm Ancylostoma ceylanicum identify infection-specific gene families.</title>
        <authorList>
            <person name="Schwarz E.M."/>
            <person name="Hu Y."/>
            <person name="Antoshechkin I."/>
            <person name="Miller M.M."/>
            <person name="Sternberg P.W."/>
            <person name="Aroian R.V."/>
        </authorList>
    </citation>
    <scope>NUCLEOTIDE SEQUENCE</scope>
    <source>
        <strain evidence="2">HY135</strain>
    </source>
</reference>